<comment type="similarity">
    <text evidence="1 5">Belongs to the DNA glycosylase MPG family.</text>
</comment>
<keyword evidence="2 5" id="KW-0227">DNA damage</keyword>
<dbReference type="EC" id="3.2.2.-" evidence="5"/>
<dbReference type="NCBIfam" id="TIGR00567">
    <property type="entry name" value="3mg"/>
    <property type="match status" value="1"/>
</dbReference>
<evidence type="ECO:0000313" key="7">
    <source>
        <dbReference type="Proteomes" id="UP000824229"/>
    </source>
</evidence>
<evidence type="ECO:0000256" key="2">
    <source>
        <dbReference type="ARBA" id="ARBA00022763"/>
    </source>
</evidence>
<comment type="caution">
    <text evidence="6">The sequence shown here is derived from an EMBL/GenBank/DDBJ whole genome shotgun (WGS) entry which is preliminary data.</text>
</comment>
<dbReference type="InterPro" id="IPR003180">
    <property type="entry name" value="MPG"/>
</dbReference>
<dbReference type="Gene3D" id="3.10.300.10">
    <property type="entry name" value="Methylpurine-DNA glycosylase (MPG)"/>
    <property type="match status" value="1"/>
</dbReference>
<dbReference type="PANTHER" id="PTHR10429">
    <property type="entry name" value="DNA-3-METHYLADENINE GLYCOSYLASE"/>
    <property type="match status" value="1"/>
</dbReference>
<keyword evidence="4 5" id="KW-0234">DNA repair</keyword>
<evidence type="ECO:0000256" key="5">
    <source>
        <dbReference type="HAMAP-Rule" id="MF_00527"/>
    </source>
</evidence>
<dbReference type="GO" id="GO:0003905">
    <property type="term" value="F:alkylbase DNA N-glycosylase activity"/>
    <property type="evidence" value="ECO:0007669"/>
    <property type="project" value="InterPro"/>
</dbReference>
<dbReference type="Proteomes" id="UP000824229">
    <property type="component" value="Unassembled WGS sequence"/>
</dbReference>
<evidence type="ECO:0000256" key="1">
    <source>
        <dbReference type="ARBA" id="ARBA00009232"/>
    </source>
</evidence>
<reference evidence="6" key="2">
    <citation type="submission" date="2021-04" db="EMBL/GenBank/DDBJ databases">
        <authorList>
            <person name="Gilroy R."/>
        </authorList>
    </citation>
    <scope>NUCLEOTIDE SEQUENCE</scope>
    <source>
        <strain evidence="6">B5-657</strain>
    </source>
</reference>
<gene>
    <name evidence="6" type="ORF">H9872_03960</name>
</gene>
<dbReference type="Pfam" id="PF02245">
    <property type="entry name" value="Pur_DNA_glyco"/>
    <property type="match status" value="1"/>
</dbReference>
<dbReference type="EMBL" id="JAHLFQ010000080">
    <property type="protein sequence ID" value="MBU3803894.1"/>
    <property type="molecule type" value="Genomic_DNA"/>
</dbReference>
<evidence type="ECO:0000256" key="3">
    <source>
        <dbReference type="ARBA" id="ARBA00022801"/>
    </source>
</evidence>
<name>A0A9E2KBS1_9FIRM</name>
<proteinExistence type="inferred from homology"/>
<dbReference type="GO" id="GO:0006284">
    <property type="term" value="P:base-excision repair"/>
    <property type="evidence" value="ECO:0007669"/>
    <property type="project" value="InterPro"/>
</dbReference>
<organism evidence="6 7">
    <name type="scientific">Candidatus Cellulosilyticum pullistercoris</name>
    <dbReference type="NCBI Taxonomy" id="2838521"/>
    <lineage>
        <taxon>Bacteria</taxon>
        <taxon>Bacillati</taxon>
        <taxon>Bacillota</taxon>
        <taxon>Clostridia</taxon>
        <taxon>Lachnospirales</taxon>
        <taxon>Cellulosilyticaceae</taxon>
        <taxon>Cellulosilyticum</taxon>
    </lineage>
</organism>
<sequence>MKALSQSFYMKDGITLAKDLLGQVIVREEAGKSYYFKIVETEAYMGAEDKGAHVYGNKKTKRTAPLFEIGGTTYIYLIYGMYYCLNISANQIDVPHCVLIRAVEPMDDEAINYAKQNRSIRSKKLVDLTNGPGKLCKALKIDKSLNDHLVTNKGALWIGEGQRQQQSQIVEAKRINIPYAEEYQDMLWRFYIKDNPFVSVINKSKA</sequence>
<dbReference type="PANTHER" id="PTHR10429:SF0">
    <property type="entry name" value="DNA-3-METHYLADENINE GLYCOSYLASE"/>
    <property type="match status" value="1"/>
</dbReference>
<dbReference type="InterPro" id="IPR036995">
    <property type="entry name" value="MPG_sf"/>
</dbReference>
<dbReference type="SUPFAM" id="SSF50486">
    <property type="entry name" value="FMT C-terminal domain-like"/>
    <property type="match status" value="1"/>
</dbReference>
<dbReference type="InterPro" id="IPR011034">
    <property type="entry name" value="Formyl_transferase-like_C_sf"/>
</dbReference>
<keyword evidence="3 5" id="KW-0378">Hydrolase</keyword>
<dbReference type="HAMAP" id="MF_00527">
    <property type="entry name" value="3MGH"/>
    <property type="match status" value="1"/>
</dbReference>
<dbReference type="FunFam" id="3.10.300.10:FF:000001">
    <property type="entry name" value="Putative 3-methyladenine DNA glycosylase"/>
    <property type="match status" value="1"/>
</dbReference>
<evidence type="ECO:0000256" key="4">
    <source>
        <dbReference type="ARBA" id="ARBA00023204"/>
    </source>
</evidence>
<dbReference type="GO" id="GO:0003677">
    <property type="term" value="F:DNA binding"/>
    <property type="evidence" value="ECO:0007669"/>
    <property type="project" value="InterPro"/>
</dbReference>
<dbReference type="CDD" id="cd00540">
    <property type="entry name" value="AAG"/>
    <property type="match status" value="1"/>
</dbReference>
<evidence type="ECO:0000313" key="6">
    <source>
        <dbReference type="EMBL" id="MBU3803894.1"/>
    </source>
</evidence>
<reference evidence="6" key="1">
    <citation type="journal article" date="2021" name="PeerJ">
        <title>Extensive microbial diversity within the chicken gut microbiome revealed by metagenomics and culture.</title>
        <authorList>
            <person name="Gilroy R."/>
            <person name="Ravi A."/>
            <person name="Getino M."/>
            <person name="Pursley I."/>
            <person name="Horton D.L."/>
            <person name="Alikhan N.F."/>
            <person name="Baker D."/>
            <person name="Gharbi K."/>
            <person name="Hall N."/>
            <person name="Watson M."/>
            <person name="Adriaenssens E.M."/>
            <person name="Foster-Nyarko E."/>
            <person name="Jarju S."/>
            <person name="Secka A."/>
            <person name="Antonio M."/>
            <person name="Oren A."/>
            <person name="Chaudhuri R.R."/>
            <person name="La Ragione R."/>
            <person name="Hildebrand F."/>
            <person name="Pallen M.J."/>
        </authorList>
    </citation>
    <scope>NUCLEOTIDE SEQUENCE</scope>
    <source>
        <strain evidence="6">B5-657</strain>
    </source>
</reference>
<protein>
    <recommendedName>
        <fullName evidence="5">Putative 3-methyladenine DNA glycosylase</fullName>
        <ecNumber evidence="5">3.2.2.-</ecNumber>
    </recommendedName>
</protein>
<dbReference type="AlphaFoldDB" id="A0A9E2KBS1"/>
<accession>A0A9E2KBS1</accession>